<keyword evidence="2" id="KW-1185">Reference proteome</keyword>
<dbReference type="EMBL" id="JABEZY010000001">
    <property type="protein sequence ID" value="MBA0732529.1"/>
    <property type="molecule type" value="Genomic_DNA"/>
</dbReference>
<name>A0A7J9B9X9_GOSGO</name>
<comment type="caution">
    <text evidence="1">The sequence shown here is derived from an EMBL/GenBank/DDBJ whole genome shotgun (WGS) entry which is preliminary data.</text>
</comment>
<gene>
    <name evidence="1" type="ORF">Gogos_016615</name>
</gene>
<organism evidence="1 2">
    <name type="scientific">Gossypium gossypioides</name>
    <name type="common">Mexican cotton</name>
    <name type="synonym">Selera gossypioides</name>
    <dbReference type="NCBI Taxonomy" id="34282"/>
    <lineage>
        <taxon>Eukaryota</taxon>
        <taxon>Viridiplantae</taxon>
        <taxon>Streptophyta</taxon>
        <taxon>Embryophyta</taxon>
        <taxon>Tracheophyta</taxon>
        <taxon>Spermatophyta</taxon>
        <taxon>Magnoliopsida</taxon>
        <taxon>eudicotyledons</taxon>
        <taxon>Gunneridae</taxon>
        <taxon>Pentapetalae</taxon>
        <taxon>rosids</taxon>
        <taxon>malvids</taxon>
        <taxon>Malvales</taxon>
        <taxon>Malvaceae</taxon>
        <taxon>Malvoideae</taxon>
        <taxon>Gossypium</taxon>
    </lineage>
</organism>
<dbReference type="Proteomes" id="UP000593579">
    <property type="component" value="Unassembled WGS sequence"/>
</dbReference>
<dbReference type="AlphaFoldDB" id="A0A7J9B9X9"/>
<dbReference type="OrthoDB" id="6777263at2759"/>
<evidence type="ECO:0000313" key="2">
    <source>
        <dbReference type="Proteomes" id="UP000593579"/>
    </source>
</evidence>
<accession>A0A7J9B9X9</accession>
<sequence>MRRCRVMGGAATSAPPSVGSDSGSNMLWFYTDDAPGLKISPTVGAFIHVSTATITTHNRAHYFVSVLRPMALTFVVFGDDIHWASLDLFDVYLQSKRAFFILGLTPLTSLISASLRRGSLVGLAIPSTGIACNLIPARLMRAL</sequence>
<proteinExistence type="predicted"/>
<evidence type="ECO:0000313" key="1">
    <source>
        <dbReference type="EMBL" id="MBA0732529.1"/>
    </source>
</evidence>
<protein>
    <submittedName>
        <fullName evidence="1">Uncharacterized protein</fullName>
    </submittedName>
</protein>
<reference evidence="1 2" key="1">
    <citation type="journal article" date="2019" name="Genome Biol. Evol.">
        <title>Insights into the evolution of the New World diploid cottons (Gossypium, subgenus Houzingenia) based on genome sequencing.</title>
        <authorList>
            <person name="Grover C.E."/>
            <person name="Arick M.A. 2nd"/>
            <person name="Thrash A."/>
            <person name="Conover J.L."/>
            <person name="Sanders W.S."/>
            <person name="Peterson D.G."/>
            <person name="Frelichowski J.E."/>
            <person name="Scheffler J.A."/>
            <person name="Scheffler B.E."/>
            <person name="Wendel J.F."/>
        </authorList>
    </citation>
    <scope>NUCLEOTIDE SEQUENCE [LARGE SCALE GENOMIC DNA]</scope>
    <source>
        <strain evidence="1">5</strain>
        <tissue evidence="1">Leaf</tissue>
    </source>
</reference>